<gene>
    <name evidence="3" type="ORF">D3227_00010</name>
</gene>
<feature type="region of interest" description="Disordered" evidence="1">
    <location>
        <begin position="103"/>
        <end position="125"/>
    </location>
</feature>
<reference evidence="3 4" key="1">
    <citation type="submission" date="2018-09" db="EMBL/GenBank/DDBJ databases">
        <title>Mesorhizobium carmichaelinearum sp. nov. isolated from Carmichaelinea spp. root nodules in New Zealand.</title>
        <authorList>
            <person name="De Meyer S.E."/>
        </authorList>
    </citation>
    <scope>NUCLEOTIDE SEQUENCE [LARGE SCALE GENOMIC DNA]</scope>
    <source>
        <strain evidence="3 4">ICMP19557</strain>
    </source>
</reference>
<feature type="domain" description="DUF7678" evidence="2">
    <location>
        <begin position="21"/>
        <end position="85"/>
    </location>
</feature>
<proteinExistence type="predicted"/>
<sequence length="125" mass="14108">MSEGKGNDTAFIEGFSGPDTAYAWIAQVSREPSEQGLDGGRIQYLNITKWGDNSFDAPIARYENGMLRYASVDSHAAEVVNEIKESFSDRNIGHWRDCFPQEEKQEIRISRSGSRTRSDSDGRER</sequence>
<dbReference type="OrthoDB" id="9815002at2"/>
<dbReference type="InterPro" id="IPR056095">
    <property type="entry name" value="DUF7678"/>
</dbReference>
<evidence type="ECO:0000313" key="4">
    <source>
        <dbReference type="Proteomes" id="UP000272706"/>
    </source>
</evidence>
<keyword evidence="4" id="KW-1185">Reference proteome</keyword>
<dbReference type="Pfam" id="PF24726">
    <property type="entry name" value="DUF7678"/>
    <property type="match status" value="1"/>
</dbReference>
<evidence type="ECO:0000256" key="1">
    <source>
        <dbReference type="SAM" id="MobiDB-lite"/>
    </source>
</evidence>
<feature type="compositionally biased region" description="Basic and acidic residues" evidence="1">
    <location>
        <begin position="116"/>
        <end position="125"/>
    </location>
</feature>
<dbReference type="RefSeq" id="WP_120011664.1">
    <property type="nucleotide sequence ID" value="NZ_QZWZ01000001.1"/>
</dbReference>
<comment type="caution">
    <text evidence="3">The sequence shown here is derived from an EMBL/GenBank/DDBJ whole genome shotgun (WGS) entry which is preliminary data.</text>
</comment>
<evidence type="ECO:0000259" key="2">
    <source>
        <dbReference type="Pfam" id="PF24726"/>
    </source>
</evidence>
<dbReference type="AlphaFoldDB" id="A0A3A5L3G6"/>
<protein>
    <recommendedName>
        <fullName evidence="2">DUF7678 domain-containing protein</fullName>
    </recommendedName>
</protein>
<name>A0A3A5L3G6_9HYPH</name>
<accession>A0A3A5L3G6</accession>
<dbReference type="Proteomes" id="UP000272706">
    <property type="component" value="Unassembled WGS sequence"/>
</dbReference>
<dbReference type="EMBL" id="QZWZ01000001">
    <property type="protein sequence ID" value="RJT42309.1"/>
    <property type="molecule type" value="Genomic_DNA"/>
</dbReference>
<organism evidence="3 4">
    <name type="scientific">Mesorhizobium waimense</name>
    <dbReference type="NCBI Taxonomy" id="1300307"/>
    <lineage>
        <taxon>Bacteria</taxon>
        <taxon>Pseudomonadati</taxon>
        <taxon>Pseudomonadota</taxon>
        <taxon>Alphaproteobacteria</taxon>
        <taxon>Hyphomicrobiales</taxon>
        <taxon>Phyllobacteriaceae</taxon>
        <taxon>Mesorhizobium</taxon>
    </lineage>
</organism>
<evidence type="ECO:0000313" key="3">
    <source>
        <dbReference type="EMBL" id="RJT42309.1"/>
    </source>
</evidence>